<dbReference type="STRING" id="1230453.C453_17124"/>
<dbReference type="RefSeq" id="WP_008326415.1">
    <property type="nucleotide sequence ID" value="NZ_AOLK01000023.1"/>
</dbReference>
<evidence type="ECO:0000313" key="2">
    <source>
        <dbReference type="EMBL" id="ELZ81759.1"/>
    </source>
</evidence>
<proteinExistence type="predicted"/>
<comment type="caution">
    <text evidence="2">The sequence shown here is derived from an EMBL/GenBank/DDBJ whole genome shotgun (WGS) entry which is preliminary data.</text>
</comment>
<keyword evidence="1" id="KW-0812">Transmembrane</keyword>
<keyword evidence="1" id="KW-0472">Membrane</keyword>
<dbReference type="EMBL" id="AOLK01000023">
    <property type="protein sequence ID" value="ELZ81759.1"/>
    <property type="molecule type" value="Genomic_DNA"/>
</dbReference>
<dbReference type="PATRIC" id="fig|1230453.4.peg.3419"/>
<feature type="transmembrane region" description="Helical" evidence="1">
    <location>
        <begin position="47"/>
        <end position="66"/>
    </location>
</feature>
<protein>
    <submittedName>
        <fullName evidence="2">Uncharacterized protein</fullName>
    </submittedName>
</protein>
<sequence>MNERTVSRFFVLLGAVVAAALLLRVYYVLIDHLGHEGVVDNVLSLQVQFIVAVAVSIVLSQLLRISRFVADQLEHRTRLITEPNEKVFYAGFVLVFCLFQLVGAVQLIFRPGVYTIVLESLFDWSLNVELRPNNTVVLGILSSLSIGAYSLFVDCWALLWSGELEDF</sequence>
<accession>M0HF93</accession>
<dbReference type="Proteomes" id="UP000011612">
    <property type="component" value="Unassembled WGS sequence"/>
</dbReference>
<keyword evidence="3" id="KW-1185">Reference proteome</keyword>
<feature type="transmembrane region" description="Helical" evidence="1">
    <location>
        <begin position="136"/>
        <end position="159"/>
    </location>
</feature>
<feature type="transmembrane region" description="Helical" evidence="1">
    <location>
        <begin position="87"/>
        <end position="109"/>
    </location>
</feature>
<organism evidence="2 3">
    <name type="scientific">Haloferax elongans ATCC BAA-1513</name>
    <dbReference type="NCBI Taxonomy" id="1230453"/>
    <lineage>
        <taxon>Archaea</taxon>
        <taxon>Methanobacteriati</taxon>
        <taxon>Methanobacteriota</taxon>
        <taxon>Stenosarchaea group</taxon>
        <taxon>Halobacteria</taxon>
        <taxon>Halobacteriales</taxon>
        <taxon>Haloferacaceae</taxon>
        <taxon>Haloferax</taxon>
    </lineage>
</organism>
<keyword evidence="1" id="KW-1133">Transmembrane helix</keyword>
<evidence type="ECO:0000256" key="1">
    <source>
        <dbReference type="SAM" id="Phobius"/>
    </source>
</evidence>
<name>M0HF93_HALEO</name>
<feature type="transmembrane region" description="Helical" evidence="1">
    <location>
        <begin position="9"/>
        <end position="27"/>
    </location>
</feature>
<gene>
    <name evidence="2" type="ORF">C453_17124</name>
</gene>
<dbReference type="AlphaFoldDB" id="M0HF93"/>
<evidence type="ECO:0000313" key="3">
    <source>
        <dbReference type="Proteomes" id="UP000011612"/>
    </source>
</evidence>
<reference evidence="2 3" key="1">
    <citation type="journal article" date="2014" name="PLoS Genet.">
        <title>Phylogenetically driven sequencing of extremely halophilic archaea reveals strategies for static and dynamic osmo-response.</title>
        <authorList>
            <person name="Becker E.A."/>
            <person name="Seitzer P.M."/>
            <person name="Tritt A."/>
            <person name="Larsen D."/>
            <person name="Krusor M."/>
            <person name="Yao A.I."/>
            <person name="Wu D."/>
            <person name="Madern D."/>
            <person name="Eisen J.A."/>
            <person name="Darling A.E."/>
            <person name="Facciotti M.T."/>
        </authorList>
    </citation>
    <scope>NUCLEOTIDE SEQUENCE [LARGE SCALE GENOMIC DNA]</scope>
    <source>
        <strain evidence="2 3">ATCC BAA-1513</strain>
    </source>
</reference>